<feature type="region of interest" description="Disordered" evidence="1">
    <location>
        <begin position="2105"/>
        <end position="2131"/>
    </location>
</feature>
<dbReference type="CDD" id="cd00222">
    <property type="entry name" value="CollagenBindB"/>
    <property type="match status" value="10"/>
</dbReference>
<keyword evidence="2" id="KW-0812">Transmembrane</keyword>
<dbReference type="Pfam" id="PF17802">
    <property type="entry name" value="SpaA"/>
    <property type="match status" value="1"/>
</dbReference>
<feature type="domain" description="SpaA-like prealbumin fold" evidence="5">
    <location>
        <begin position="1071"/>
        <end position="1150"/>
    </location>
</feature>
<dbReference type="OrthoDB" id="1744455at2"/>
<dbReference type="Proteomes" id="UP000242246">
    <property type="component" value="Unassembled WGS sequence"/>
</dbReference>
<protein>
    <submittedName>
        <fullName evidence="6">Aggregation-promoting protein</fullName>
    </submittedName>
</protein>
<proteinExistence type="predicted"/>
<dbReference type="InterPro" id="IPR041033">
    <property type="entry name" value="SpaA_PFL_dom_1"/>
</dbReference>
<evidence type="ECO:0000259" key="3">
    <source>
        <dbReference type="Pfam" id="PF05737"/>
    </source>
</evidence>
<dbReference type="STRING" id="1348632.GCA_001591745_01290"/>
<feature type="compositionally biased region" description="Low complexity" evidence="1">
    <location>
        <begin position="165"/>
        <end position="174"/>
    </location>
</feature>
<feature type="domain" description="CNA-B" evidence="4">
    <location>
        <begin position="1460"/>
        <end position="1542"/>
    </location>
</feature>
<gene>
    <name evidence="6" type="ORF">RU87_GL001811</name>
</gene>
<feature type="transmembrane region" description="Helical" evidence="2">
    <location>
        <begin position="2141"/>
        <end position="2160"/>
    </location>
</feature>
<dbReference type="InterPro" id="IPR008456">
    <property type="entry name" value="Collagen-bd_dom"/>
</dbReference>
<evidence type="ECO:0000259" key="5">
    <source>
        <dbReference type="Pfam" id="PF17802"/>
    </source>
</evidence>
<organism evidence="6 7">
    <name type="scientific">Pseudolactococcus plantarum</name>
    <dbReference type="NCBI Taxonomy" id="1365"/>
    <lineage>
        <taxon>Bacteria</taxon>
        <taxon>Bacillati</taxon>
        <taxon>Bacillota</taxon>
        <taxon>Bacilli</taxon>
        <taxon>Lactobacillales</taxon>
        <taxon>Streptococcaceae</taxon>
        <taxon>Pseudolactococcus</taxon>
    </lineage>
</organism>
<dbReference type="SUPFAM" id="SSF49478">
    <property type="entry name" value="Cna protein B-type domain"/>
    <property type="match status" value="11"/>
</dbReference>
<sequence length="2163" mass="233745">MGEFMKKISKRGIFLFMTVIVLIQYISPLVAIANTTENTDLIALNSAKVVDQDDQTVTVDLKATANNTTAAAQKGTITLDNPAAVVKEVVNKTTTSQNSYKLNKNVIAATIAATVNQEVNDIQVKLDKASLKDISTLQVLSGNSKTDLDLSSVKQVPAKEEKSSEAPASTTESSKQPESTSSKAPADASKESKAPADTTTKRQLRDVAAGPTDIGPYLPASFNNGSIFDNINLVYKDKNGNAVDPSNFPADGSIDFQYTWSIPNKLNGYDLKDGDYYTFKLPEGVSYRPGTGTLGDYGDYIISSDGTVKFTFKNVSDKENINGTFYYNQATITTNTPGETTIIVPTKDGPKEKDIIIKPTGGTDIAKTGKFDKANNPTQIFWDVTVNTNGSHLQNASVTDAFPDGNTYSSVVVYPLTIDNGGNVTGKGDPLVAGVDYTVDSDGKVTFTGQYADTYKAFQISYTTNISDDKKLPDGGTVDFKNTATLHNGDKDLDASAQVTANYGKLLNKGFDGVDGGGSQILNWHIDYNAGEKKLPAGTTFVDTLEGKQVFTGTPFLTDVDGNPIDPSLYVITYSADNKQMTVAFPNGLDKQIKVAYKSQITGPIDDAGQSGFKNTVTSGDQSSTSDAGTVQSQGLVKSVSDVDYTDRTVTWKLDINKGRQEMSNWSLDELIPAGLTVDKTSYNFTDVTTGQTLTYGTDYEVNETADGFTITFLGAYQASTSDQFAFTFKTAFEVQQLPDGSNKWTNNAVMNWTDKSGTKHTNKGQADFEPRHDYPNDGSKGGSYNPVTKAITWRVYVNLNQRTIVNGSITDPIPDDQDYVPGSAVLYAAEINKGGDVVNYKPSGATPTYDEATKTVSVKVPEGTKTAYVLVLDTSLKGKVIDKDTYNNSATYTNDGKSYGLDGSVSVSNGGNLAEKSGQQDPTDSAYALWDVWVNKAQSTLKDVTVTDVPSNNQVVLPESIVVYGSTIGSDGSVSVDKSKVLVKDTDYSVNLDTDSTTGNQTLVVKFLKQIDTAYSIQYRSFINSPLTNDTLSNAVTVTGNGEKKVKQNVQSSTQVVNNGGSSNATNVNLIINKVDQDDSTKVLAGVKFELYAISNGGKGGLLRSGTTDDNGQIKWGNLKSGDYILVETAAASGYDIPADLAAGKKITIDGSKADEDKNVQITETNAKTKTPVTSVKGTKVWDDSDNAEGLRPTSITVHLLADGKELKSTDVTEATNWAFTFDNLPKTNEDGSTIVYTVTEDTVTGYTSSIDQSDLNNVKITNSRTPETISVKGTKTWDDSDNQDKIRPDSITVNLLANGTKVDSKVVKATDNWTYEFDNLAKYKDGQEITYTITEDSVDKYQPTYKGYDITNSYTPGKTSVGVTKAWDDANNQDGIRPNSVEVALYADGVKTDQTVVLNDANNWTASFSDLDAEHDGKAIVYTVKETSDVPGYTATVSDENKGNIIITNTHTPEVTTINGSKTWDDSNNQDGVRPQSINVNLLADGTKVASKTVSATDKWNYSFENLPKYKAGQAIVYTITEDTVPGYTTTVDGYNLTNKRTTDETSLTVTKSWNDNNNQDGIRPDSIKVQLYADDKAVGDAVTLNADNKWTTSFTKLPVKADGKDIVYTVKEVDDVKGYTTTINDSNKGNVVITNTHTPEVTQVNGAKTWDDKDNQDGVRPDSIKVNLLADGTPVDSKTVTADDNWSYSFVDLPKFNNGKAIVYTITEDSVAGYSTKVDGNDLTNTRTPDETSVTVTKSWNDSNNQDGIRPDSIKVQLYANGTAVGDAVTLNADNKWTTTFSHLDLKAKGSNIKYTVKEVDAVKGYDVTVNDTDQGNQIITNTHTPELTAVKGTKAWSDKNNQDGIRPDKITVNLLADGKVVQTKLVSAESNWTYTFDNLPKFENGKAIDYTVSEDKVPGYDATVSGYDITNTHVTETTNISVSKVWNDANNQDGLRPMSIDVQLYADGVATGSPVTLNASNDWKTSFGDLIKLDKFANGKEIVYTVKEVGTVAGYTATTDDNDKANIVITNTHTPETTVVKGTKTWSDNNNQDKIRPDQIKVNLVVNGKVIESKFVSVATNWTYTFDNLPKFEAGKAIEYQVVEDAVPGYVSTVKGFDITNTHTPGTPVTPTTPTTPTKPNNTVPSLPSTNEAINSLYGLIGFILISIAGYGWVLAKKR</sequence>
<feature type="domain" description="CNA-B" evidence="4">
    <location>
        <begin position="1834"/>
        <end position="1916"/>
    </location>
</feature>
<dbReference type="NCBIfam" id="TIGR01167">
    <property type="entry name" value="LPXTG_anchor"/>
    <property type="match status" value="1"/>
</dbReference>
<feature type="domain" description="CNA-B" evidence="4">
    <location>
        <begin position="1273"/>
        <end position="1355"/>
    </location>
</feature>
<feature type="domain" description="CNA-B" evidence="4">
    <location>
        <begin position="1647"/>
        <end position="1729"/>
    </location>
</feature>
<keyword evidence="2" id="KW-0472">Membrane</keyword>
<feature type="domain" description="CNA-B" evidence="4">
    <location>
        <begin position="1551"/>
        <end position="1639"/>
    </location>
</feature>
<feature type="compositionally biased region" description="Basic and acidic residues" evidence="1">
    <location>
        <begin position="767"/>
        <end position="776"/>
    </location>
</feature>
<feature type="region of interest" description="Disordered" evidence="1">
    <location>
        <begin position="146"/>
        <end position="210"/>
    </location>
</feature>
<name>A0A2A5RYM6_9LACT</name>
<feature type="region of interest" description="Disordered" evidence="1">
    <location>
        <begin position="753"/>
        <end position="782"/>
    </location>
</feature>
<dbReference type="Pfam" id="PF05738">
    <property type="entry name" value="Cna_B"/>
    <property type="match status" value="10"/>
</dbReference>
<keyword evidence="2" id="KW-1133">Transmembrane helix</keyword>
<reference evidence="6 7" key="1">
    <citation type="submission" date="2014-12" db="EMBL/GenBank/DDBJ databases">
        <title>Draft genome sequences of 10 type strains of Lactococcus.</title>
        <authorList>
            <person name="Sun Z."/>
            <person name="Zhong Z."/>
            <person name="Liu W."/>
            <person name="Zhang W."/>
            <person name="Zhang H."/>
        </authorList>
    </citation>
    <scope>NUCLEOTIDE SEQUENCE [LARGE SCALE GENOMIC DNA]</scope>
    <source>
        <strain evidence="6 7">DSM 20686</strain>
    </source>
</reference>
<dbReference type="GO" id="GO:0005518">
    <property type="term" value="F:collagen binding"/>
    <property type="evidence" value="ECO:0007669"/>
    <property type="project" value="InterPro"/>
</dbReference>
<feature type="domain" description="Collagen binding" evidence="3">
    <location>
        <begin position="915"/>
        <end position="1047"/>
    </location>
</feature>
<feature type="domain" description="CNA-B" evidence="4">
    <location>
        <begin position="1177"/>
        <end position="1264"/>
    </location>
</feature>
<keyword evidence="7" id="KW-1185">Reference proteome</keyword>
<feature type="region of interest" description="Disordered" evidence="1">
    <location>
        <begin position="608"/>
        <end position="632"/>
    </location>
</feature>
<evidence type="ECO:0000259" key="4">
    <source>
        <dbReference type="Pfam" id="PF05738"/>
    </source>
</evidence>
<feature type="domain" description="CNA-B" evidence="4">
    <location>
        <begin position="1924"/>
        <end position="2016"/>
    </location>
</feature>
<evidence type="ECO:0000256" key="2">
    <source>
        <dbReference type="SAM" id="Phobius"/>
    </source>
</evidence>
<dbReference type="Gene3D" id="2.60.40.740">
    <property type="match status" value="5"/>
</dbReference>
<dbReference type="InterPro" id="IPR008454">
    <property type="entry name" value="Collagen-bd_Cna-like_B-typ_dom"/>
</dbReference>
<feature type="domain" description="Collagen binding" evidence="3">
    <location>
        <begin position="778"/>
        <end position="896"/>
    </location>
</feature>
<comment type="caution">
    <text evidence="6">The sequence shown here is derived from an EMBL/GenBank/DDBJ whole genome shotgun (WGS) entry which is preliminary data.</text>
</comment>
<dbReference type="InterPro" id="IPR013783">
    <property type="entry name" value="Ig-like_fold"/>
</dbReference>
<feature type="domain" description="Collagen binding" evidence="3">
    <location>
        <begin position="364"/>
        <end position="490"/>
    </location>
</feature>
<dbReference type="InterPro" id="IPR008966">
    <property type="entry name" value="Adhesion_dom_sf"/>
</dbReference>
<feature type="compositionally biased region" description="Polar residues" evidence="1">
    <location>
        <begin position="612"/>
        <end position="632"/>
    </location>
</feature>
<feature type="domain" description="CNA-B" evidence="4">
    <location>
        <begin position="1737"/>
        <end position="1826"/>
    </location>
</feature>
<dbReference type="Gene3D" id="2.60.40.10">
    <property type="entry name" value="Immunoglobulins"/>
    <property type="match status" value="1"/>
</dbReference>
<dbReference type="EMBL" id="JXJX01000009">
    <property type="protein sequence ID" value="PCS06290.1"/>
    <property type="molecule type" value="Genomic_DNA"/>
</dbReference>
<dbReference type="Pfam" id="PF05737">
    <property type="entry name" value="Collagen_bind"/>
    <property type="match status" value="3"/>
</dbReference>
<evidence type="ECO:0000313" key="7">
    <source>
        <dbReference type="Proteomes" id="UP000242246"/>
    </source>
</evidence>
<feature type="compositionally biased region" description="Low complexity" evidence="1">
    <location>
        <begin position="2105"/>
        <end position="2129"/>
    </location>
</feature>
<evidence type="ECO:0000256" key="1">
    <source>
        <dbReference type="SAM" id="MobiDB-lite"/>
    </source>
</evidence>
<feature type="domain" description="CNA-B" evidence="4">
    <location>
        <begin position="1363"/>
        <end position="1452"/>
    </location>
</feature>
<dbReference type="Gene3D" id="2.60.40.1140">
    <property type="entry name" value="Collagen-binding surface protein Cna, B-type domain"/>
    <property type="match status" value="10"/>
</dbReference>
<accession>A0A2A5RYM6</accession>
<dbReference type="SUPFAM" id="SSF49401">
    <property type="entry name" value="Bacterial adhesins"/>
    <property type="match status" value="6"/>
</dbReference>
<feature type="domain" description="CNA-B" evidence="4">
    <location>
        <begin position="2024"/>
        <end position="2106"/>
    </location>
</feature>
<feature type="compositionally biased region" description="Basic and acidic residues" evidence="1">
    <location>
        <begin position="188"/>
        <end position="205"/>
    </location>
</feature>
<evidence type="ECO:0000313" key="6">
    <source>
        <dbReference type="EMBL" id="PCS06290.1"/>
    </source>
</evidence>